<dbReference type="Proteomes" id="UP001497525">
    <property type="component" value="Unassembled WGS sequence"/>
</dbReference>
<proteinExistence type="predicted"/>
<dbReference type="InterPro" id="IPR006016">
    <property type="entry name" value="UspA"/>
</dbReference>
<dbReference type="PANTHER" id="PTHR46989">
    <property type="entry name" value="USP DOMAIN-CONTAINING PROTEIN"/>
    <property type="match status" value="1"/>
</dbReference>
<reference evidence="2" key="1">
    <citation type="submission" date="2024-06" db="EMBL/GenBank/DDBJ databases">
        <authorList>
            <person name="Liu X."/>
            <person name="Lenzi L."/>
            <person name="Haldenby T S."/>
            <person name="Uol C."/>
        </authorList>
    </citation>
    <scope>NUCLEOTIDE SEQUENCE</scope>
</reference>
<accession>A0AAV2TLI3</accession>
<feature type="domain" description="UspA" evidence="1">
    <location>
        <begin position="19"/>
        <end position="163"/>
    </location>
</feature>
<evidence type="ECO:0000313" key="2">
    <source>
        <dbReference type="EMBL" id="CAL5136297.1"/>
    </source>
</evidence>
<dbReference type="PRINTS" id="PR01438">
    <property type="entry name" value="UNVRSLSTRESS"/>
</dbReference>
<dbReference type="Pfam" id="PF00582">
    <property type="entry name" value="Usp"/>
    <property type="match status" value="1"/>
</dbReference>
<evidence type="ECO:0000313" key="3">
    <source>
        <dbReference type="Proteomes" id="UP001497525"/>
    </source>
</evidence>
<sequence>MESMRSCFSRNPLTAGRCILIAVDGSECSKQAFHYYLKWIARPDDSLVIFHAIEPVSLPSMSINNLGSVPSDEWSKIVQNNLQRVKELESEYAAECQAHNVTHQFLYEAVDQTGEAIVVKAARHHARLVILGSRGLGVFRRTIMGSISDYVLHHANIPVCVVPLNAET</sequence>
<gene>
    <name evidence="2" type="ORF">CDAUBV1_LOCUS10361</name>
</gene>
<evidence type="ECO:0000259" key="1">
    <source>
        <dbReference type="Pfam" id="PF00582"/>
    </source>
</evidence>
<dbReference type="InterPro" id="IPR014729">
    <property type="entry name" value="Rossmann-like_a/b/a_fold"/>
</dbReference>
<dbReference type="EMBL" id="CAXLJL010000301">
    <property type="protein sequence ID" value="CAL5136297.1"/>
    <property type="molecule type" value="Genomic_DNA"/>
</dbReference>
<dbReference type="InterPro" id="IPR006015">
    <property type="entry name" value="Universal_stress_UspA"/>
</dbReference>
<dbReference type="CDD" id="cd23659">
    <property type="entry name" value="USP_At3g01520-like"/>
    <property type="match status" value="1"/>
</dbReference>
<comment type="caution">
    <text evidence="2">The sequence shown here is derived from an EMBL/GenBank/DDBJ whole genome shotgun (WGS) entry which is preliminary data.</text>
</comment>
<protein>
    <recommendedName>
        <fullName evidence="1">UspA domain-containing protein</fullName>
    </recommendedName>
</protein>
<organism evidence="2 3">
    <name type="scientific">Calicophoron daubneyi</name>
    <name type="common">Rumen fluke</name>
    <name type="synonym">Paramphistomum daubneyi</name>
    <dbReference type="NCBI Taxonomy" id="300641"/>
    <lineage>
        <taxon>Eukaryota</taxon>
        <taxon>Metazoa</taxon>
        <taxon>Spiralia</taxon>
        <taxon>Lophotrochozoa</taxon>
        <taxon>Platyhelminthes</taxon>
        <taxon>Trematoda</taxon>
        <taxon>Digenea</taxon>
        <taxon>Plagiorchiida</taxon>
        <taxon>Pronocephalata</taxon>
        <taxon>Paramphistomoidea</taxon>
        <taxon>Paramphistomidae</taxon>
        <taxon>Calicophoron</taxon>
    </lineage>
</organism>
<name>A0AAV2TLI3_CALDB</name>
<dbReference type="SUPFAM" id="SSF52402">
    <property type="entry name" value="Adenine nucleotide alpha hydrolases-like"/>
    <property type="match status" value="1"/>
</dbReference>
<dbReference type="AlphaFoldDB" id="A0AAV2TLI3"/>
<dbReference type="Gene3D" id="3.40.50.620">
    <property type="entry name" value="HUPs"/>
    <property type="match status" value="1"/>
</dbReference>
<dbReference type="PANTHER" id="PTHR46989:SF3">
    <property type="entry name" value="USPA DOMAIN-CONTAINING PROTEIN"/>
    <property type="match status" value="1"/>
</dbReference>